<evidence type="ECO:0000259" key="6">
    <source>
        <dbReference type="Pfam" id="PF00389"/>
    </source>
</evidence>
<comment type="catalytic activity">
    <reaction evidence="5">
        <text>4-phospho-D-erythronate + NAD(+) = (R)-3-hydroxy-2-oxo-4-phosphooxybutanoate + NADH + H(+)</text>
        <dbReference type="Rhea" id="RHEA:18829"/>
        <dbReference type="ChEBI" id="CHEBI:15378"/>
        <dbReference type="ChEBI" id="CHEBI:57540"/>
        <dbReference type="ChEBI" id="CHEBI:57945"/>
        <dbReference type="ChEBI" id="CHEBI:58538"/>
        <dbReference type="ChEBI" id="CHEBI:58766"/>
        <dbReference type="EC" id="1.1.1.290"/>
    </reaction>
</comment>
<comment type="pathway">
    <text evidence="5">Cofactor biosynthesis; pyridoxine 5'-phosphate biosynthesis; pyridoxine 5'-phosphate from D-erythrose 4-phosphate: step 2/5.</text>
</comment>
<feature type="binding site" evidence="5">
    <location>
        <position position="146"/>
    </location>
    <ligand>
        <name>NAD(+)</name>
        <dbReference type="ChEBI" id="CHEBI:57540"/>
    </ligand>
</feature>
<name>K8W534_9GAMM</name>
<dbReference type="UniPathway" id="UPA00244">
    <property type="reaction ID" value="UER00310"/>
</dbReference>
<comment type="subcellular location">
    <subcellularLocation>
        <location evidence="5">Cytoplasm</location>
    </subcellularLocation>
</comment>
<dbReference type="InterPro" id="IPR029753">
    <property type="entry name" value="D-isomer_DH_CS"/>
</dbReference>
<organism evidence="9 10">
    <name type="scientific">Providencia sneebia DSM 19967</name>
    <dbReference type="NCBI Taxonomy" id="1141660"/>
    <lineage>
        <taxon>Bacteria</taxon>
        <taxon>Pseudomonadati</taxon>
        <taxon>Pseudomonadota</taxon>
        <taxon>Gammaproteobacteria</taxon>
        <taxon>Enterobacterales</taxon>
        <taxon>Morganellaceae</taxon>
        <taxon>Providencia</taxon>
    </lineage>
</organism>
<dbReference type="AlphaFoldDB" id="K8W534"/>
<dbReference type="SUPFAM" id="SSF52283">
    <property type="entry name" value="Formate/glycerate dehydrogenase catalytic domain-like"/>
    <property type="match status" value="1"/>
</dbReference>
<evidence type="ECO:0000256" key="2">
    <source>
        <dbReference type="ARBA" id="ARBA00023002"/>
    </source>
</evidence>
<keyword evidence="1 5" id="KW-0963">Cytoplasm</keyword>
<evidence type="ECO:0000256" key="3">
    <source>
        <dbReference type="ARBA" id="ARBA00023027"/>
    </source>
</evidence>
<comment type="similarity">
    <text evidence="5">Belongs to the D-isomer specific 2-hydroxyacid dehydrogenase family. PdxB subfamily.</text>
</comment>
<dbReference type="PANTHER" id="PTHR42938">
    <property type="entry name" value="FORMATE DEHYDROGENASE 1"/>
    <property type="match status" value="1"/>
</dbReference>
<keyword evidence="3 5" id="KW-0520">NAD</keyword>
<feature type="binding site" evidence="5">
    <location>
        <position position="258"/>
    </location>
    <ligand>
        <name>substrate</name>
    </ligand>
</feature>
<dbReference type="GO" id="GO:0033711">
    <property type="term" value="F:4-phosphoerythronate dehydrogenase activity"/>
    <property type="evidence" value="ECO:0007669"/>
    <property type="project" value="UniProtKB-EC"/>
</dbReference>
<dbReference type="EC" id="1.1.1.290" evidence="5"/>
<feature type="active site" evidence="5">
    <location>
        <position position="208"/>
    </location>
</feature>
<feature type="active site" evidence="5">
    <location>
        <position position="237"/>
    </location>
</feature>
<dbReference type="HOGENOM" id="CLU_019796_4_0_6"/>
<evidence type="ECO:0000256" key="1">
    <source>
        <dbReference type="ARBA" id="ARBA00022490"/>
    </source>
</evidence>
<feature type="binding site" evidence="5">
    <location>
        <begin position="206"/>
        <end position="208"/>
    </location>
    <ligand>
        <name>NAD(+)</name>
        <dbReference type="ChEBI" id="CHEBI:57540"/>
    </ligand>
</feature>
<dbReference type="Pfam" id="PF11890">
    <property type="entry name" value="DUF3410"/>
    <property type="match status" value="1"/>
</dbReference>
<feature type="domain" description="D-isomer specific 2-hydroxyacid dehydrogenase catalytic" evidence="6">
    <location>
        <begin position="4"/>
        <end position="280"/>
    </location>
</feature>
<dbReference type="PANTHER" id="PTHR42938:SF9">
    <property type="entry name" value="FORMATE DEHYDROGENASE 1"/>
    <property type="match status" value="1"/>
</dbReference>
<dbReference type="InterPro" id="IPR036291">
    <property type="entry name" value="NAD(P)-bd_dom_sf"/>
</dbReference>
<dbReference type="GO" id="GO:0005829">
    <property type="term" value="C:cytosol"/>
    <property type="evidence" value="ECO:0007669"/>
    <property type="project" value="TreeGrafter"/>
</dbReference>
<dbReference type="Gene3D" id="3.40.50.720">
    <property type="entry name" value="NAD(P)-binding Rossmann-like Domain"/>
    <property type="match status" value="2"/>
</dbReference>
<feature type="binding site" evidence="5">
    <location>
        <position position="257"/>
    </location>
    <ligand>
        <name>NAD(+)</name>
        <dbReference type="ChEBI" id="CHEBI:57540"/>
    </ligand>
</feature>
<feature type="binding site" evidence="5">
    <location>
        <position position="45"/>
    </location>
    <ligand>
        <name>substrate</name>
    </ligand>
</feature>
<comment type="caution">
    <text evidence="5">Lacks conserved residue(s) required for the propagation of feature annotation.</text>
</comment>
<dbReference type="FunFam" id="3.40.50.720:FF:000093">
    <property type="entry name" value="Erythronate-4-phosphate dehydrogenase"/>
    <property type="match status" value="1"/>
</dbReference>
<dbReference type="HAMAP" id="MF_01825">
    <property type="entry name" value="PdxB"/>
    <property type="match status" value="1"/>
</dbReference>
<dbReference type="Pfam" id="PF00389">
    <property type="entry name" value="2-Hacid_dh"/>
    <property type="match status" value="1"/>
</dbReference>
<dbReference type="GO" id="GO:0008615">
    <property type="term" value="P:pyridoxine biosynthetic process"/>
    <property type="evidence" value="ECO:0007669"/>
    <property type="project" value="UniProtKB-UniRule"/>
</dbReference>
<evidence type="ECO:0000256" key="5">
    <source>
        <dbReference type="HAMAP-Rule" id="MF_01825"/>
    </source>
</evidence>
<evidence type="ECO:0000313" key="10">
    <source>
        <dbReference type="Proteomes" id="UP000010290"/>
    </source>
</evidence>
<dbReference type="GO" id="GO:0046983">
    <property type="term" value="F:protein dimerization activity"/>
    <property type="evidence" value="ECO:0007669"/>
    <property type="project" value="InterPro"/>
</dbReference>
<reference evidence="9 10" key="1">
    <citation type="journal article" date="2012" name="BMC Genomics">
        <title>Comparative genomics of bacteria in the genus Providencia isolated from wild Drosophila melanogaster.</title>
        <authorList>
            <person name="Galac M.R."/>
            <person name="Lazzaro B.P."/>
        </authorList>
    </citation>
    <scope>NUCLEOTIDE SEQUENCE [LARGE SCALE GENOMIC DNA]</scope>
    <source>
        <strain evidence="9 10">DSM 19967</strain>
    </source>
</reference>
<dbReference type="Gene3D" id="3.30.1370.170">
    <property type="match status" value="1"/>
</dbReference>
<evidence type="ECO:0000256" key="4">
    <source>
        <dbReference type="ARBA" id="ARBA00023096"/>
    </source>
</evidence>
<feature type="domain" description="Erythronate-4-phosphate dehydrogenase dimerisation" evidence="8">
    <location>
        <begin position="289"/>
        <end position="369"/>
    </location>
</feature>
<comment type="caution">
    <text evidence="9">The sequence shown here is derived from an EMBL/GenBank/DDBJ whole genome shotgun (WGS) entry which is preliminary data.</text>
</comment>
<feature type="binding site" evidence="5">
    <location>
        <position position="175"/>
    </location>
    <ligand>
        <name>NAD(+)</name>
        <dbReference type="ChEBI" id="CHEBI:57540"/>
    </ligand>
</feature>
<accession>K8W534</accession>
<dbReference type="CDD" id="cd12158">
    <property type="entry name" value="ErythrP_dh"/>
    <property type="match status" value="1"/>
</dbReference>
<comment type="function">
    <text evidence="5">Catalyzes the oxidation of erythronate-4-phosphate to 3-hydroxy-2-oxo-4-phosphonooxybutanoate.</text>
</comment>
<proteinExistence type="inferred from homology"/>
<dbReference type="PROSITE" id="PS00065">
    <property type="entry name" value="D_2_HYDROXYACID_DH_1"/>
    <property type="match status" value="1"/>
</dbReference>
<dbReference type="Pfam" id="PF02826">
    <property type="entry name" value="2-Hacid_dh_C"/>
    <property type="match status" value="1"/>
</dbReference>
<dbReference type="InterPro" id="IPR024531">
    <property type="entry name" value="Erythronate-4-P_DHase_dimer"/>
</dbReference>
<feature type="active site" description="Proton donor" evidence="5">
    <location>
        <position position="254"/>
    </location>
</feature>
<feature type="binding site" evidence="5">
    <location>
        <position position="66"/>
    </location>
    <ligand>
        <name>substrate</name>
    </ligand>
</feature>
<evidence type="ECO:0000313" key="9">
    <source>
        <dbReference type="EMBL" id="EKT55639.1"/>
    </source>
</evidence>
<feature type="domain" description="D-isomer specific 2-hydroxyacid dehydrogenase NAD-binding" evidence="7">
    <location>
        <begin position="112"/>
        <end position="256"/>
    </location>
</feature>
<feature type="binding site" evidence="5">
    <location>
        <position position="232"/>
    </location>
    <ligand>
        <name>NAD(+)</name>
        <dbReference type="ChEBI" id="CHEBI:57540"/>
    </ligand>
</feature>
<dbReference type="Proteomes" id="UP000010290">
    <property type="component" value="Chromosome"/>
</dbReference>
<dbReference type="InterPro" id="IPR006140">
    <property type="entry name" value="D-isomer_DH_NAD-bd"/>
</dbReference>
<dbReference type="InterPro" id="IPR020921">
    <property type="entry name" value="Erythronate-4-P_DHase"/>
</dbReference>
<dbReference type="OrthoDB" id="9770208at2"/>
<dbReference type="SUPFAM" id="SSF51735">
    <property type="entry name" value="NAD(P)-binding Rossmann-fold domains"/>
    <property type="match status" value="1"/>
</dbReference>
<protein>
    <recommendedName>
        <fullName evidence="5">Erythronate-4-phosphate dehydrogenase</fullName>
        <ecNumber evidence="5">1.1.1.290</ecNumber>
    </recommendedName>
</protein>
<gene>
    <name evidence="5" type="primary">pdxB</name>
    <name evidence="9" type="ORF">OO7_11684</name>
</gene>
<dbReference type="InterPro" id="IPR038251">
    <property type="entry name" value="PdxB_dimer_sf"/>
</dbReference>
<dbReference type="RefSeq" id="WP_008916109.1">
    <property type="nucleotide sequence ID" value="NZ_CM001773.1"/>
</dbReference>
<keyword evidence="2 5" id="KW-0560">Oxidoreductase</keyword>
<dbReference type="PATRIC" id="fig|1141660.3.peg.2328"/>
<dbReference type="InterPro" id="IPR006139">
    <property type="entry name" value="D-isomer_2_OHA_DH_cat_dom"/>
</dbReference>
<dbReference type="InterPro" id="IPR029752">
    <property type="entry name" value="D-isomer_DH_CS1"/>
</dbReference>
<dbReference type="NCBIfam" id="NF001309">
    <property type="entry name" value="PRK00257.1"/>
    <property type="match status" value="1"/>
</dbReference>
<sequence length="376" mass="41472">MKILVDENMPYAQQLFSKLGNVKAVSGRPVPEVELLDADALMVRSITKVNESLLSKTPVKFVGTATAGFDHVDTNWLSKANIGFSSAPGCNAIAVVEYVFSALLMLAERDNFDLRDKTVGIIGVGNVGGRLADRLTAWGVKTLLCDPPRAAKGDKGDFLPIETLLSDADVLTFHTPLNMDGVDKTFHLMDETRLANLRDGTILINASRGEVIDNQALLALLNQNKKLHVVLDVWEPEPNLDTQLLARVDIGTPHIAGYTLEGKARGTTQVYEAYCQFLGRPDNIALSSLLPSPEISEITIRGKVSQSLLKRLVHLVYDVRRDDALLRQVAAIQGEFDKLRKHYQERREWSSLTVHCDDAQVAEQLNALGFNAYLIK</sequence>
<dbReference type="EMBL" id="AKKN01000010">
    <property type="protein sequence ID" value="EKT55639.1"/>
    <property type="molecule type" value="Genomic_DNA"/>
</dbReference>
<keyword evidence="10" id="KW-1185">Reference proteome</keyword>
<evidence type="ECO:0000259" key="8">
    <source>
        <dbReference type="Pfam" id="PF11890"/>
    </source>
</evidence>
<comment type="subunit">
    <text evidence="5">Homodimer.</text>
</comment>
<keyword evidence="4 5" id="KW-0664">Pyridoxine biosynthesis</keyword>
<dbReference type="PROSITE" id="PS00671">
    <property type="entry name" value="D_2_HYDROXYACID_DH_3"/>
    <property type="match status" value="1"/>
</dbReference>
<dbReference type="GO" id="GO:0051287">
    <property type="term" value="F:NAD binding"/>
    <property type="evidence" value="ECO:0007669"/>
    <property type="project" value="InterPro"/>
</dbReference>
<evidence type="ECO:0000259" key="7">
    <source>
        <dbReference type="Pfam" id="PF02826"/>
    </source>
</evidence>
<dbReference type="GO" id="GO:0036001">
    <property type="term" value="P:'de novo' pyridoxal 5'-phosphate biosynthetic process"/>
    <property type="evidence" value="ECO:0007669"/>
    <property type="project" value="TreeGrafter"/>
</dbReference>